<dbReference type="PANTHER" id="PTHR35803:SF2">
    <property type="entry name" value="RETAINING ALPHA-GALACTOSIDASE"/>
    <property type="match status" value="1"/>
</dbReference>
<dbReference type="InterPro" id="IPR019563">
    <property type="entry name" value="GH97_catalytic"/>
</dbReference>
<dbReference type="InterPro" id="IPR029486">
    <property type="entry name" value="GH97_N"/>
</dbReference>
<comment type="cofactor">
    <cofactor evidence="1">
        <name>Ca(2+)</name>
        <dbReference type="ChEBI" id="CHEBI:29108"/>
    </cofactor>
</comment>
<protein>
    <submittedName>
        <fullName evidence="9">Glycoside hydrolase family 97 protein</fullName>
    </submittedName>
</protein>
<evidence type="ECO:0000256" key="2">
    <source>
        <dbReference type="ARBA" id="ARBA00011245"/>
    </source>
</evidence>
<dbReference type="Pfam" id="PF14509">
    <property type="entry name" value="GH97_C"/>
    <property type="match status" value="1"/>
</dbReference>
<feature type="domain" description="Glycosyl-hydrolase 97 catalytic" evidence="6">
    <location>
        <begin position="311"/>
        <end position="465"/>
    </location>
</feature>
<feature type="domain" description="Glycosyl-hydrolase 97 N-terminal" evidence="7">
    <location>
        <begin position="25"/>
        <end position="293"/>
    </location>
</feature>
<dbReference type="InterPro" id="IPR029483">
    <property type="entry name" value="GH97_C"/>
</dbReference>
<evidence type="ECO:0000259" key="7">
    <source>
        <dbReference type="Pfam" id="PF14508"/>
    </source>
</evidence>
<evidence type="ECO:0000313" key="9">
    <source>
        <dbReference type="EMBL" id="WQD38518.1"/>
    </source>
</evidence>
<dbReference type="Proteomes" id="UP001325680">
    <property type="component" value="Chromosome"/>
</dbReference>
<gene>
    <name evidence="9" type="ORF">U0035_22860</name>
</gene>
<dbReference type="Pfam" id="PF14508">
    <property type="entry name" value="GH97_N"/>
    <property type="match status" value="1"/>
</dbReference>
<comment type="subunit">
    <text evidence="2">Monomer.</text>
</comment>
<evidence type="ECO:0000256" key="5">
    <source>
        <dbReference type="ARBA" id="ARBA00023295"/>
    </source>
</evidence>
<evidence type="ECO:0000259" key="8">
    <source>
        <dbReference type="Pfam" id="PF14509"/>
    </source>
</evidence>
<keyword evidence="10" id="KW-1185">Reference proteome</keyword>
<evidence type="ECO:0000259" key="6">
    <source>
        <dbReference type="Pfam" id="PF10566"/>
    </source>
</evidence>
<dbReference type="Gene3D" id="3.20.20.70">
    <property type="entry name" value="Aldolase class I"/>
    <property type="match status" value="1"/>
</dbReference>
<dbReference type="InterPro" id="IPR014718">
    <property type="entry name" value="GH-type_carb-bd"/>
</dbReference>
<dbReference type="RefSeq" id="WP_114791269.1">
    <property type="nucleotide sequence ID" value="NZ_CP139960.1"/>
</dbReference>
<accession>A0ABZ0W7D9</accession>
<keyword evidence="4" id="KW-0106">Calcium</keyword>
<dbReference type="InterPro" id="IPR013785">
    <property type="entry name" value="Aldolase_TIM"/>
</dbReference>
<proteinExistence type="predicted"/>
<keyword evidence="3 9" id="KW-0378">Hydrolase</keyword>
<evidence type="ECO:0000256" key="4">
    <source>
        <dbReference type="ARBA" id="ARBA00022837"/>
    </source>
</evidence>
<dbReference type="InterPro" id="IPR052720">
    <property type="entry name" value="Glycosyl_hydrolase_97"/>
</dbReference>
<feature type="domain" description="Glycosyl-hydrolase 97 C-terminal oligomerisation" evidence="8">
    <location>
        <begin position="565"/>
        <end position="660"/>
    </location>
</feature>
<name>A0ABZ0W7D9_9BACT</name>
<dbReference type="Gene3D" id="2.60.40.1180">
    <property type="entry name" value="Golgi alpha-mannosidase II"/>
    <property type="match status" value="1"/>
</dbReference>
<dbReference type="InterPro" id="IPR017853">
    <property type="entry name" value="GH"/>
</dbReference>
<reference evidence="9 10" key="1">
    <citation type="submission" date="2023-12" db="EMBL/GenBank/DDBJ databases">
        <title>Genome sequencing and assembly of bacterial species from a model synthetic community.</title>
        <authorList>
            <person name="Hogle S.L."/>
        </authorList>
    </citation>
    <scope>NUCLEOTIDE SEQUENCE [LARGE SCALE GENOMIC DNA]</scope>
    <source>
        <strain evidence="9 10">HAMBI_3031</strain>
    </source>
</reference>
<sequence>MRLFLLTFCLLSGIVPLIAQRNFKLQSPDGRLSVSIQVGKRITYSIVHEKDLVLSPSPVAMELEDGSAFGVGSTLIRQQTTTINQEIRTTLYKKSSITDHYKELVLEFREGFNLVFRAYNEGAAYRFISTRQTGFHVKNEPVVFNFAKDYDAWVPYVKSKAKDITGQYFNSFENTYTYTPLSKMSPNKLAFTPLLVALDNGKKVCIAEADLESYPGMYLVNSDGATSLKSNFASYPLATEQGGHNQLQQLVTSRAPYIARCKGATNFPWRILIVSASDRELPDNDMVYKLAAPQRINDLSWIKPGKVAWEWWNHWGISRVDFEAGVNTATYMAYIDFAAKNGIEYVILDEGWAVNLKADLMQVVPEIDLEKLIAYGKQKNVGIILWAGYYAFDRDMEQVCKHYAEMGVKGFKIDFMDRDDQPMVDFHYRAAQTAARYQLLVDFHGTYKPTGLNRTYPNVINYEAVNGLEQMKWTGPEMDMVTYDVTMPFIRMVAGPVDYTQGAMRNATKRTHRGINDEPMSQGTRCRQLAEYVVFESPLNMLCDSPDNYEKEAECTAFIAHIPTVWDRTISLDGAVGQYIAIARQKGDYWYVGGLTNWEARTMEIDLSFLGAGDFTAEVFRDGANASRIASDYKKEITDIPSNRKMALKMAPGGGFALKIYRKIK</sequence>
<evidence type="ECO:0000256" key="3">
    <source>
        <dbReference type="ARBA" id="ARBA00022801"/>
    </source>
</evidence>
<dbReference type="Pfam" id="PF10566">
    <property type="entry name" value="Glyco_hydro_97"/>
    <property type="match status" value="1"/>
</dbReference>
<keyword evidence="5" id="KW-0326">Glycosidase</keyword>
<dbReference type="InterPro" id="IPR013780">
    <property type="entry name" value="Glyco_hydro_b"/>
</dbReference>
<evidence type="ECO:0000256" key="1">
    <source>
        <dbReference type="ARBA" id="ARBA00001913"/>
    </source>
</evidence>
<dbReference type="Gene3D" id="2.70.98.10">
    <property type="match status" value="1"/>
</dbReference>
<dbReference type="SUPFAM" id="SSF51445">
    <property type="entry name" value="(Trans)glycosidases"/>
    <property type="match status" value="1"/>
</dbReference>
<dbReference type="GO" id="GO:0016787">
    <property type="term" value="F:hydrolase activity"/>
    <property type="evidence" value="ECO:0007669"/>
    <property type="project" value="UniProtKB-KW"/>
</dbReference>
<dbReference type="PANTHER" id="PTHR35803">
    <property type="entry name" value="GLUCAN 1,4-ALPHA-GLUCOSIDASE SUSB-RELATED"/>
    <property type="match status" value="1"/>
</dbReference>
<organism evidence="9 10">
    <name type="scientific">Niabella yanshanensis</name>
    <dbReference type="NCBI Taxonomy" id="577386"/>
    <lineage>
        <taxon>Bacteria</taxon>
        <taxon>Pseudomonadati</taxon>
        <taxon>Bacteroidota</taxon>
        <taxon>Chitinophagia</taxon>
        <taxon>Chitinophagales</taxon>
        <taxon>Chitinophagaceae</taxon>
        <taxon>Niabella</taxon>
    </lineage>
</organism>
<evidence type="ECO:0000313" key="10">
    <source>
        <dbReference type="Proteomes" id="UP001325680"/>
    </source>
</evidence>
<dbReference type="EMBL" id="CP139960">
    <property type="protein sequence ID" value="WQD38518.1"/>
    <property type="molecule type" value="Genomic_DNA"/>
</dbReference>